<dbReference type="OMA" id="HSENEIC"/>
<protein>
    <submittedName>
        <fullName evidence="2">Uncharacterized protein</fullName>
    </submittedName>
</protein>
<dbReference type="EMBL" id="JH712500">
    <property type="protein sequence ID" value="EFO22110.2"/>
    <property type="molecule type" value="Genomic_DNA"/>
</dbReference>
<dbReference type="InParanoid" id="A0A1S0TYU7"/>
<name>A0A1S0TYU7_LOALO</name>
<dbReference type="KEGG" id="loa:LOAG_06377"/>
<feature type="compositionally biased region" description="Basic and acidic residues" evidence="1">
    <location>
        <begin position="251"/>
        <end position="267"/>
    </location>
</feature>
<proteinExistence type="predicted"/>
<dbReference type="GeneID" id="9943789"/>
<accession>A0A1S0TYU7</accession>
<gene>
    <name evidence="2" type="ORF">LOAG_06377</name>
</gene>
<reference evidence="2" key="1">
    <citation type="submission" date="2012-04" db="EMBL/GenBank/DDBJ databases">
        <title>The Genome Sequence of Loa loa.</title>
        <authorList>
            <consortium name="The Broad Institute Genome Sequencing Platform"/>
            <consortium name="Broad Institute Genome Sequencing Center for Infectious Disease"/>
            <person name="Nutman T.B."/>
            <person name="Fink D.L."/>
            <person name="Russ C."/>
            <person name="Young S."/>
            <person name="Zeng Q."/>
            <person name="Gargeya S."/>
            <person name="Alvarado L."/>
            <person name="Berlin A."/>
            <person name="Chapman S.B."/>
            <person name="Chen Z."/>
            <person name="Freedman E."/>
            <person name="Gellesch M."/>
            <person name="Goldberg J."/>
            <person name="Griggs A."/>
            <person name="Gujja S."/>
            <person name="Heilman E.R."/>
            <person name="Heiman D."/>
            <person name="Howarth C."/>
            <person name="Mehta T."/>
            <person name="Neiman D."/>
            <person name="Pearson M."/>
            <person name="Roberts A."/>
            <person name="Saif S."/>
            <person name="Shea T."/>
            <person name="Shenoy N."/>
            <person name="Sisk P."/>
            <person name="Stolte C."/>
            <person name="Sykes S."/>
            <person name="White J."/>
            <person name="Yandava C."/>
            <person name="Haas B."/>
            <person name="Henn M.R."/>
            <person name="Nusbaum C."/>
            <person name="Birren B."/>
        </authorList>
    </citation>
    <scope>NUCLEOTIDE SEQUENCE [LARGE SCALE GENOMIC DNA]</scope>
</reference>
<dbReference type="CTD" id="9943789"/>
<evidence type="ECO:0000313" key="2">
    <source>
        <dbReference type="EMBL" id="EFO22110.2"/>
    </source>
</evidence>
<feature type="region of interest" description="Disordered" evidence="1">
    <location>
        <begin position="251"/>
        <end position="274"/>
    </location>
</feature>
<dbReference type="AlphaFoldDB" id="A0A1S0TYU7"/>
<organism evidence="2">
    <name type="scientific">Loa loa</name>
    <name type="common">Eye worm</name>
    <name type="synonym">Filaria loa</name>
    <dbReference type="NCBI Taxonomy" id="7209"/>
    <lineage>
        <taxon>Eukaryota</taxon>
        <taxon>Metazoa</taxon>
        <taxon>Ecdysozoa</taxon>
        <taxon>Nematoda</taxon>
        <taxon>Chromadorea</taxon>
        <taxon>Rhabditida</taxon>
        <taxon>Spirurina</taxon>
        <taxon>Spiruromorpha</taxon>
        <taxon>Filarioidea</taxon>
        <taxon>Onchocercidae</taxon>
        <taxon>Loa</taxon>
    </lineage>
</organism>
<dbReference type="OrthoDB" id="5860527at2759"/>
<dbReference type="RefSeq" id="XP_020302604.1">
    <property type="nucleotide sequence ID" value="XM_020447133.1"/>
</dbReference>
<evidence type="ECO:0000256" key="1">
    <source>
        <dbReference type="SAM" id="MobiDB-lite"/>
    </source>
</evidence>
<sequence>RKSSSVDVLDKAECQQSSRTRSLSNFSFKLRDSRSQNFVNVAGHEDTNFVSLTSSSTPAEMERITVSLSALDKEVETSCCIERSRSLSVDGRNRSASRNLDLHEKSDKIPHFCEDLSALMEEPLFDPSLSYFISRQNTSSDHGSACSDVDDSHDDMQYESTDANVVKDSRNWQLATNLSELKITPSKEMLYEQRFDRKILSNELPSPRNPKRLSDSSMAIGNALNFALQVAKFPKINPTDEADGQKCQELERQPELSETYPKSERPSDAANPTSSSSFCIKFPITLSGSSRELSVISEHSDLYAENEVCNSDTSINDPGLLKTRRKISENVISHRERAVDVDGIVSQHRRWRSESRNVLKKIYDQEERVSLKKSVPLRNSSSRNGDLSGRCKSQMILKEENDFIKNWAKLEIADGIKNLSSSSPNVNELAVPSPSHQGNVEQVSQIMQLHPSIQQKEKYKWKEALPAAFGPHQLHHMLFLLAKFGKSVYSLNPIQRCMN</sequence>
<feature type="non-terminal residue" evidence="2">
    <location>
        <position position="1"/>
    </location>
</feature>